<organism evidence="2">
    <name type="scientific">viral metagenome</name>
    <dbReference type="NCBI Taxonomy" id="1070528"/>
    <lineage>
        <taxon>unclassified sequences</taxon>
        <taxon>metagenomes</taxon>
        <taxon>organismal metagenomes</taxon>
    </lineage>
</organism>
<dbReference type="PROSITE" id="PS50817">
    <property type="entry name" value="INTEIN_N_TER"/>
    <property type="match status" value="1"/>
</dbReference>
<dbReference type="GO" id="GO:0016539">
    <property type="term" value="P:intein-mediated protein splicing"/>
    <property type="evidence" value="ECO:0007669"/>
    <property type="project" value="InterPro"/>
</dbReference>
<sequence length="318" mass="35539">MKTSDITLSFIIFIIFIGLYVFNVLSVGIKKVTEDWPNYRCNPTVMPFASIFGHDPVSNFTYCIQNMQTNYMGYLMQPLQYNFNVLGDLGSQMTTAINDVRAFFNNIRNFITDIIQKIFGVFLNILIEFQRLTINIKDLFGKLIGIMGTLMYTLSGSIMTMKSVWAGPPGQLARALCFHPDTKVELKNGSIVKIQDIPLNAILKNGARVCAVMNISNLDEQGEQVEKLYAIPTAALAVGAERHGAEPPILVSGSHLVYCPELKRFIHVEELNKAVVTDIKCDNLACLITSDHTIAIGGWIFHDWEDNNGSKAKDFCKP</sequence>
<evidence type="ECO:0008006" key="3">
    <source>
        <dbReference type="Google" id="ProtNLM"/>
    </source>
</evidence>
<proteinExistence type="predicted"/>
<dbReference type="AlphaFoldDB" id="A0A6C0HGA5"/>
<dbReference type="InterPro" id="IPR006141">
    <property type="entry name" value="Intein_N"/>
</dbReference>
<keyword evidence="1" id="KW-1133">Transmembrane helix</keyword>
<evidence type="ECO:0000256" key="1">
    <source>
        <dbReference type="SAM" id="Phobius"/>
    </source>
</evidence>
<feature type="transmembrane region" description="Helical" evidence="1">
    <location>
        <begin position="6"/>
        <end position="25"/>
    </location>
</feature>
<accession>A0A6C0HGA5</accession>
<name>A0A6C0HGA5_9ZZZZ</name>
<keyword evidence="1" id="KW-0472">Membrane</keyword>
<reference evidence="2" key="1">
    <citation type="journal article" date="2020" name="Nature">
        <title>Giant virus diversity and host interactions through global metagenomics.</title>
        <authorList>
            <person name="Schulz F."/>
            <person name="Roux S."/>
            <person name="Paez-Espino D."/>
            <person name="Jungbluth S."/>
            <person name="Walsh D.A."/>
            <person name="Denef V.J."/>
            <person name="McMahon K.D."/>
            <person name="Konstantinidis K.T."/>
            <person name="Eloe-Fadrosh E.A."/>
            <person name="Kyrpides N.C."/>
            <person name="Woyke T."/>
        </authorList>
    </citation>
    <scope>NUCLEOTIDE SEQUENCE</scope>
    <source>
        <strain evidence="2">GVMAG-M-3300023184-101</strain>
    </source>
</reference>
<dbReference type="EMBL" id="MN739949">
    <property type="protein sequence ID" value="QHT79437.1"/>
    <property type="molecule type" value="Genomic_DNA"/>
</dbReference>
<feature type="transmembrane region" description="Helical" evidence="1">
    <location>
        <begin position="139"/>
        <end position="159"/>
    </location>
</feature>
<evidence type="ECO:0000313" key="2">
    <source>
        <dbReference type="EMBL" id="QHT79437.1"/>
    </source>
</evidence>
<keyword evidence="1" id="KW-0812">Transmembrane</keyword>
<protein>
    <recommendedName>
        <fullName evidence="3">Hedgehog/Intein (Hint) domain-containing protein</fullName>
    </recommendedName>
</protein>